<name>A0A8S9P0M0_BRACR</name>
<feature type="region of interest" description="Disordered" evidence="1">
    <location>
        <begin position="1"/>
        <end position="32"/>
    </location>
</feature>
<comment type="caution">
    <text evidence="2">The sequence shown here is derived from an EMBL/GenBank/DDBJ whole genome shotgun (WGS) entry which is preliminary data.</text>
</comment>
<dbReference type="Proteomes" id="UP000712600">
    <property type="component" value="Unassembled WGS sequence"/>
</dbReference>
<reference evidence="2" key="1">
    <citation type="submission" date="2019-12" db="EMBL/GenBank/DDBJ databases">
        <title>Genome sequencing and annotation of Brassica cretica.</title>
        <authorList>
            <person name="Studholme D.J."/>
            <person name="Sarris P."/>
        </authorList>
    </citation>
    <scope>NUCLEOTIDE SEQUENCE</scope>
    <source>
        <strain evidence="2">PFS-109/04</strain>
        <tissue evidence="2">Leaf</tissue>
    </source>
</reference>
<dbReference type="EMBL" id="QGKX02001521">
    <property type="protein sequence ID" value="KAF3509249.1"/>
    <property type="molecule type" value="Genomic_DNA"/>
</dbReference>
<accession>A0A8S9P0M0</accession>
<evidence type="ECO:0000313" key="3">
    <source>
        <dbReference type="Proteomes" id="UP000712600"/>
    </source>
</evidence>
<dbReference type="AlphaFoldDB" id="A0A8S9P0M0"/>
<protein>
    <submittedName>
        <fullName evidence="2">Uncharacterized protein</fullName>
    </submittedName>
</protein>
<evidence type="ECO:0000313" key="2">
    <source>
        <dbReference type="EMBL" id="KAF3509249.1"/>
    </source>
</evidence>
<sequence>MFSSAKGRAGSNTDSARPFAELDQSKSANGRAGSTEVCLHLILITPLPRLYRTHPCFVSIGGIVRTLQFKNRKVLIFPKNIRIDLIKRQQLAENSRLSTLYEEFECSSEST</sequence>
<gene>
    <name evidence="2" type="ORF">F2Q69_00006342</name>
</gene>
<proteinExistence type="predicted"/>
<organism evidence="2 3">
    <name type="scientific">Brassica cretica</name>
    <name type="common">Mustard</name>
    <dbReference type="NCBI Taxonomy" id="69181"/>
    <lineage>
        <taxon>Eukaryota</taxon>
        <taxon>Viridiplantae</taxon>
        <taxon>Streptophyta</taxon>
        <taxon>Embryophyta</taxon>
        <taxon>Tracheophyta</taxon>
        <taxon>Spermatophyta</taxon>
        <taxon>Magnoliopsida</taxon>
        <taxon>eudicotyledons</taxon>
        <taxon>Gunneridae</taxon>
        <taxon>Pentapetalae</taxon>
        <taxon>rosids</taxon>
        <taxon>malvids</taxon>
        <taxon>Brassicales</taxon>
        <taxon>Brassicaceae</taxon>
        <taxon>Brassiceae</taxon>
        <taxon>Brassica</taxon>
    </lineage>
</organism>
<evidence type="ECO:0000256" key="1">
    <source>
        <dbReference type="SAM" id="MobiDB-lite"/>
    </source>
</evidence>